<dbReference type="GO" id="GO:0003677">
    <property type="term" value="F:DNA binding"/>
    <property type="evidence" value="ECO:0007669"/>
    <property type="project" value="UniProtKB-KW"/>
</dbReference>
<dbReference type="GeneID" id="89501832"/>
<dbReference type="SUPFAM" id="SSF88659">
    <property type="entry name" value="Sigma3 and sigma4 domains of RNA polymerase sigma factors"/>
    <property type="match status" value="1"/>
</dbReference>
<dbReference type="Pfam" id="PF08281">
    <property type="entry name" value="Sigma70_r4_2"/>
    <property type="match status" value="1"/>
</dbReference>
<dbReference type="EMBL" id="APBN01000006">
    <property type="protein sequence ID" value="EMT51857.1"/>
    <property type="molecule type" value="Genomic_DNA"/>
</dbReference>
<keyword evidence="5" id="KW-0804">Transcription</keyword>
<dbReference type="PANTHER" id="PTHR43133:SF8">
    <property type="entry name" value="RNA POLYMERASE SIGMA FACTOR HI_1459-RELATED"/>
    <property type="match status" value="1"/>
</dbReference>
<dbReference type="GO" id="GO:0006352">
    <property type="term" value="P:DNA-templated transcription initiation"/>
    <property type="evidence" value="ECO:0007669"/>
    <property type="project" value="InterPro"/>
</dbReference>
<keyword evidence="4" id="KW-0238">DNA-binding</keyword>
<keyword evidence="9" id="KW-1185">Reference proteome</keyword>
<reference evidence="8 9" key="1">
    <citation type="submission" date="2013-03" db="EMBL/GenBank/DDBJ databases">
        <title>Assembly of a new bacterial strain Brevibacillus borstelensis AK1.</title>
        <authorList>
            <person name="Rajan I."/>
            <person name="PoliReddy D."/>
            <person name="Sugumar T."/>
            <person name="Rathinam K."/>
            <person name="Alqarawi S."/>
            <person name="Khalil A.B."/>
            <person name="Sivakumar N."/>
        </authorList>
    </citation>
    <scope>NUCLEOTIDE SEQUENCE [LARGE SCALE GENOMIC DNA]</scope>
    <source>
        <strain evidence="8 9">AK1</strain>
    </source>
</reference>
<proteinExistence type="inferred from homology"/>
<accession>M8DEL4</accession>
<evidence type="ECO:0000256" key="3">
    <source>
        <dbReference type="ARBA" id="ARBA00023082"/>
    </source>
</evidence>
<keyword evidence="3" id="KW-0731">Sigma factor</keyword>
<comment type="caution">
    <text evidence="8">The sequence shown here is derived from an EMBL/GenBank/DDBJ whole genome shotgun (WGS) entry which is preliminary data.</text>
</comment>
<gene>
    <name evidence="8" type="ORF">I532_15981</name>
</gene>
<dbReference type="InterPro" id="IPR014284">
    <property type="entry name" value="RNA_pol_sigma-70_dom"/>
</dbReference>
<evidence type="ECO:0000256" key="4">
    <source>
        <dbReference type="ARBA" id="ARBA00023125"/>
    </source>
</evidence>
<evidence type="ECO:0000259" key="7">
    <source>
        <dbReference type="Pfam" id="PF08281"/>
    </source>
</evidence>
<dbReference type="InterPro" id="IPR039425">
    <property type="entry name" value="RNA_pol_sigma-70-like"/>
</dbReference>
<feature type="domain" description="RNA polymerase sigma factor 70 region 4 type 2" evidence="7">
    <location>
        <begin position="123"/>
        <end position="174"/>
    </location>
</feature>
<organism evidence="8 9">
    <name type="scientific">Brevibacillus borstelensis AK1</name>
    <dbReference type="NCBI Taxonomy" id="1300222"/>
    <lineage>
        <taxon>Bacteria</taxon>
        <taxon>Bacillati</taxon>
        <taxon>Bacillota</taxon>
        <taxon>Bacilli</taxon>
        <taxon>Bacillales</taxon>
        <taxon>Paenibacillaceae</taxon>
        <taxon>Brevibacillus</taxon>
    </lineage>
</organism>
<evidence type="ECO:0000313" key="9">
    <source>
        <dbReference type="Proteomes" id="UP000012081"/>
    </source>
</evidence>
<dbReference type="Gene3D" id="1.10.10.10">
    <property type="entry name" value="Winged helix-like DNA-binding domain superfamily/Winged helix DNA-binding domain"/>
    <property type="match status" value="1"/>
</dbReference>
<dbReference type="SUPFAM" id="SSF88946">
    <property type="entry name" value="Sigma2 domain of RNA polymerase sigma factors"/>
    <property type="match status" value="1"/>
</dbReference>
<name>M8DEL4_9BACL</name>
<feature type="domain" description="RNA polymerase sigma-70 region 2" evidence="6">
    <location>
        <begin position="27"/>
        <end position="93"/>
    </location>
</feature>
<dbReference type="NCBIfam" id="TIGR02937">
    <property type="entry name" value="sigma70-ECF"/>
    <property type="match status" value="1"/>
</dbReference>
<dbReference type="OrthoDB" id="2678696at2"/>
<dbReference type="Gene3D" id="1.10.1740.10">
    <property type="match status" value="1"/>
</dbReference>
<dbReference type="GO" id="GO:0016987">
    <property type="term" value="F:sigma factor activity"/>
    <property type="evidence" value="ECO:0007669"/>
    <property type="project" value="UniProtKB-KW"/>
</dbReference>
<comment type="similarity">
    <text evidence="1">Belongs to the sigma-70 factor family. ECF subfamily.</text>
</comment>
<dbReference type="InterPro" id="IPR036388">
    <property type="entry name" value="WH-like_DNA-bd_sf"/>
</dbReference>
<keyword evidence="2" id="KW-0805">Transcription regulation</keyword>
<dbReference type="InterPro" id="IPR013325">
    <property type="entry name" value="RNA_pol_sigma_r2"/>
</dbReference>
<dbReference type="PANTHER" id="PTHR43133">
    <property type="entry name" value="RNA POLYMERASE ECF-TYPE SIGMA FACTO"/>
    <property type="match status" value="1"/>
</dbReference>
<dbReference type="STRING" id="1300222.I532_15981"/>
<dbReference type="RefSeq" id="WP_003389450.1">
    <property type="nucleotide sequence ID" value="NZ_APBN01000006.1"/>
</dbReference>
<dbReference type="InterPro" id="IPR007627">
    <property type="entry name" value="RNA_pol_sigma70_r2"/>
</dbReference>
<dbReference type="InterPro" id="IPR013249">
    <property type="entry name" value="RNA_pol_sigma70_r4_t2"/>
</dbReference>
<evidence type="ECO:0000259" key="6">
    <source>
        <dbReference type="Pfam" id="PF04542"/>
    </source>
</evidence>
<evidence type="ECO:0000256" key="2">
    <source>
        <dbReference type="ARBA" id="ARBA00023015"/>
    </source>
</evidence>
<dbReference type="Pfam" id="PF04542">
    <property type="entry name" value="Sigma70_r2"/>
    <property type="match status" value="1"/>
</dbReference>
<dbReference type="PATRIC" id="fig|1300222.3.peg.3345"/>
<dbReference type="Proteomes" id="UP000012081">
    <property type="component" value="Unassembled WGS sequence"/>
</dbReference>
<sequence>MNISEENLASELKNRNPIALEYAMNVYGKNVYTLVYRIIGGIGSREDIEECVSDAFITAWKKIAEFDESRGTWKTWLLILAKYKALDYRRKLQERGNGAPLAAEPTSRTDLETVVLSRERSAQIVALIRSFPEPDRRIFIKRYFYYETLENIAAETGLTKKAVENRLFRSRQALRQQMHLLEQEDTYEGKR</sequence>
<dbReference type="InterPro" id="IPR013324">
    <property type="entry name" value="RNA_pol_sigma_r3/r4-like"/>
</dbReference>
<protein>
    <submittedName>
        <fullName evidence="8">ECF subfamily RNA polymerase sigma-24 subunit</fullName>
    </submittedName>
</protein>
<evidence type="ECO:0000313" key="8">
    <source>
        <dbReference type="EMBL" id="EMT51857.1"/>
    </source>
</evidence>
<evidence type="ECO:0000256" key="5">
    <source>
        <dbReference type="ARBA" id="ARBA00023163"/>
    </source>
</evidence>
<dbReference type="AlphaFoldDB" id="M8DEL4"/>
<evidence type="ECO:0000256" key="1">
    <source>
        <dbReference type="ARBA" id="ARBA00010641"/>
    </source>
</evidence>